<reference evidence="6 7" key="1">
    <citation type="submission" date="2020-02" db="EMBL/GenBank/DDBJ databases">
        <title>Shewanella WXL01 sp. nov., a marine bacterium isolated from green algae in Luhuitou Fringing Reef (Northern South China Sea).</title>
        <authorList>
            <person name="Wang X."/>
        </authorList>
    </citation>
    <scope>NUCLEOTIDE SEQUENCE [LARGE SCALE GENOMIC DNA]</scope>
    <source>
        <strain evidence="6 7">MCCC 1A01895</strain>
    </source>
</reference>
<evidence type="ECO:0000256" key="3">
    <source>
        <dbReference type="ARBA" id="ARBA00023125"/>
    </source>
</evidence>
<dbReference type="InterPro" id="IPR000847">
    <property type="entry name" value="LysR_HTH_N"/>
</dbReference>
<dbReference type="Pfam" id="PF00126">
    <property type="entry name" value="HTH_1"/>
    <property type="match status" value="1"/>
</dbReference>
<comment type="similarity">
    <text evidence="1">Belongs to the LysR transcriptional regulatory family.</text>
</comment>
<organism evidence="6 7">
    <name type="scientific">Shewanella intestini</name>
    <dbReference type="NCBI Taxonomy" id="2017544"/>
    <lineage>
        <taxon>Bacteria</taxon>
        <taxon>Pseudomonadati</taxon>
        <taxon>Pseudomonadota</taxon>
        <taxon>Gammaproteobacteria</taxon>
        <taxon>Alteromonadales</taxon>
        <taxon>Shewanellaceae</taxon>
        <taxon>Shewanella</taxon>
    </lineage>
</organism>
<dbReference type="InterPro" id="IPR005119">
    <property type="entry name" value="LysR_subst-bd"/>
</dbReference>
<keyword evidence="7" id="KW-1185">Reference proteome</keyword>
<proteinExistence type="inferred from homology"/>
<protein>
    <submittedName>
        <fullName evidence="6">LysR family transcriptional regulator</fullName>
    </submittedName>
</protein>
<dbReference type="InterPro" id="IPR036388">
    <property type="entry name" value="WH-like_DNA-bd_sf"/>
</dbReference>
<gene>
    <name evidence="6" type="ORF">G3R48_08675</name>
</gene>
<dbReference type="PANTHER" id="PTHR30537">
    <property type="entry name" value="HTH-TYPE TRANSCRIPTIONAL REGULATOR"/>
    <property type="match status" value="1"/>
</dbReference>
<feature type="domain" description="HTH lysR-type" evidence="5">
    <location>
        <begin position="1"/>
        <end position="59"/>
    </location>
</feature>
<dbReference type="RefSeq" id="WP_153664182.1">
    <property type="nucleotide sequence ID" value="NZ_JAAIKR010000006.1"/>
</dbReference>
<dbReference type="InterPro" id="IPR058163">
    <property type="entry name" value="LysR-type_TF_proteobact-type"/>
</dbReference>
<dbReference type="Gene3D" id="3.40.190.290">
    <property type="match status" value="1"/>
</dbReference>
<dbReference type="EMBL" id="JAAIKR010000006">
    <property type="protein sequence ID" value="MBR9728055.1"/>
    <property type="molecule type" value="Genomic_DNA"/>
</dbReference>
<comment type="caution">
    <text evidence="6">The sequence shown here is derived from an EMBL/GenBank/DDBJ whole genome shotgun (WGS) entry which is preliminary data.</text>
</comment>
<name>A0ABS5I205_9GAMM</name>
<dbReference type="SUPFAM" id="SSF46785">
    <property type="entry name" value="Winged helix' DNA-binding domain"/>
    <property type="match status" value="1"/>
</dbReference>
<dbReference type="Pfam" id="PF03466">
    <property type="entry name" value="LysR_substrate"/>
    <property type="match status" value="1"/>
</dbReference>
<accession>A0ABS5I205</accession>
<keyword evidence="4" id="KW-0804">Transcription</keyword>
<evidence type="ECO:0000313" key="7">
    <source>
        <dbReference type="Proteomes" id="UP000811844"/>
    </source>
</evidence>
<dbReference type="Proteomes" id="UP000811844">
    <property type="component" value="Unassembled WGS sequence"/>
</dbReference>
<dbReference type="InterPro" id="IPR036390">
    <property type="entry name" value="WH_DNA-bd_sf"/>
</dbReference>
<dbReference type="PANTHER" id="PTHR30537:SF5">
    <property type="entry name" value="HTH-TYPE TRANSCRIPTIONAL ACTIVATOR TTDR-RELATED"/>
    <property type="match status" value="1"/>
</dbReference>
<dbReference type="CDD" id="cd08422">
    <property type="entry name" value="PBP2_CrgA_like"/>
    <property type="match status" value="1"/>
</dbReference>
<keyword evidence="2" id="KW-0805">Transcription regulation</keyword>
<evidence type="ECO:0000256" key="1">
    <source>
        <dbReference type="ARBA" id="ARBA00009437"/>
    </source>
</evidence>
<evidence type="ECO:0000256" key="4">
    <source>
        <dbReference type="ARBA" id="ARBA00023163"/>
    </source>
</evidence>
<evidence type="ECO:0000313" key="6">
    <source>
        <dbReference type="EMBL" id="MBR9728055.1"/>
    </source>
</evidence>
<dbReference type="PROSITE" id="PS50931">
    <property type="entry name" value="HTH_LYSR"/>
    <property type="match status" value="1"/>
</dbReference>
<dbReference type="Gene3D" id="1.10.10.10">
    <property type="entry name" value="Winged helix-like DNA-binding domain superfamily/Winged helix DNA-binding domain"/>
    <property type="match status" value="1"/>
</dbReference>
<evidence type="ECO:0000256" key="2">
    <source>
        <dbReference type="ARBA" id="ARBA00023015"/>
    </source>
</evidence>
<keyword evidence="3" id="KW-0238">DNA-binding</keyword>
<sequence>MDKLGDMELFVKVIKNGGLAAAGRVVGLSPARMTARINGLEQRYGTRLLNRTTRQVNLTEEGRIFFDACQRVLSEVEQAEAQLQVGKATLSGPLRITAPSDIGQLHIVPIIDQFVADFPNVQPYVYLSDGIMNLSDQNFDLAIRYGALPDSNLISKNLYQSHRVLCASPDYLARKGTPRTPQCLIHHDCLALVREVEPLVTWHFHKDSQHMSMVIKPARSTNDGAQVRRWAVEGAGIALKSYCDVADDIEHNRLQVILADYNQDFQKNNFMAKADLHVVYPSRSYLPERVKAFIERLSAHFNQLKKIEAKSLAVSPNANN</sequence>
<evidence type="ECO:0000259" key="5">
    <source>
        <dbReference type="PROSITE" id="PS50931"/>
    </source>
</evidence>
<dbReference type="SUPFAM" id="SSF53850">
    <property type="entry name" value="Periplasmic binding protein-like II"/>
    <property type="match status" value="1"/>
</dbReference>